<evidence type="ECO:0000256" key="12">
    <source>
        <dbReference type="SAM" id="Phobius"/>
    </source>
</evidence>
<dbReference type="SUPFAM" id="SSF57196">
    <property type="entry name" value="EGF/Laminin"/>
    <property type="match status" value="3"/>
</dbReference>
<evidence type="ECO:0000256" key="1">
    <source>
        <dbReference type="ARBA" id="ARBA00004479"/>
    </source>
</evidence>
<dbReference type="PANTHER" id="PTHR14789">
    <property type="entry name" value="CHONDROLECTIN VARIANT CHODLFDELTAE"/>
    <property type="match status" value="1"/>
</dbReference>
<dbReference type="InterPro" id="IPR000742">
    <property type="entry name" value="EGF"/>
</dbReference>
<evidence type="ECO:0000256" key="7">
    <source>
        <dbReference type="ARBA" id="ARBA00022989"/>
    </source>
</evidence>
<dbReference type="InterPro" id="IPR018097">
    <property type="entry name" value="EGF_Ca-bd_CS"/>
</dbReference>
<evidence type="ECO:0000256" key="6">
    <source>
        <dbReference type="ARBA" id="ARBA00022734"/>
    </source>
</evidence>
<keyword evidence="3" id="KW-0597">Phosphoprotein</keyword>
<evidence type="ECO:0000256" key="2">
    <source>
        <dbReference type="ARBA" id="ARBA00019822"/>
    </source>
</evidence>
<dbReference type="InterPro" id="IPR001304">
    <property type="entry name" value="C-type_lectin-like"/>
</dbReference>
<dbReference type="EMBL" id="CAWUFR010000113">
    <property type="protein sequence ID" value="CAK6968090.1"/>
    <property type="molecule type" value="Genomic_DNA"/>
</dbReference>
<dbReference type="PANTHER" id="PTHR14789:SF9">
    <property type="entry name" value="THROMBOMODULIN"/>
    <property type="match status" value="1"/>
</dbReference>
<dbReference type="SMART" id="SM00181">
    <property type="entry name" value="EGF"/>
    <property type="match status" value="3"/>
</dbReference>
<comment type="function">
    <text evidence="10">Endothelial cell receptor that plays a critical role in regulating several physiological processes including hemostasis, coagulation, fibrinolysis, inflammation, and angiogenesis. Acts as a cofactor for thrombin activation of protein C/PROC on the surface of vascular endothelial cells leading to initiation of the activated protein C anticoagulant pathway. Also accelerates the activation of the plasma carboxypeptidase B2/CPB2, which catalyzes removal of C-terminal basic amino acids from its substrates including kinins or anaphylatoxins leading to fibrinolysis inhibition. Plays critical protective roles in changing the cleavage specificity of protease-activated receptor 1/PAR1, inhibiting endothelial cell permeability and inflammation. Suppresses inflammation distinctly from its anticoagulant cofactor activity by sequestering HMGB1 thereby preventing it from engaging cellular receptors such as RAGE and contributing to the inflammatory response.</text>
</comment>
<dbReference type="InterPro" id="IPR015149">
    <property type="entry name" value="Tme5_EGF-like"/>
</dbReference>
<comment type="caution">
    <text evidence="15">The sequence shown here is derived from an EMBL/GenBank/DDBJ whole genome shotgun (WGS) entry which is preliminary data.</text>
</comment>
<organism evidence="15 16">
    <name type="scientific">Scomber scombrus</name>
    <name type="common">Atlantic mackerel</name>
    <name type="synonym">Scomber vernalis</name>
    <dbReference type="NCBI Taxonomy" id="13677"/>
    <lineage>
        <taxon>Eukaryota</taxon>
        <taxon>Metazoa</taxon>
        <taxon>Chordata</taxon>
        <taxon>Craniata</taxon>
        <taxon>Vertebrata</taxon>
        <taxon>Euteleostomi</taxon>
        <taxon>Actinopterygii</taxon>
        <taxon>Neopterygii</taxon>
        <taxon>Teleostei</taxon>
        <taxon>Neoteleostei</taxon>
        <taxon>Acanthomorphata</taxon>
        <taxon>Pelagiaria</taxon>
        <taxon>Scombriformes</taxon>
        <taxon>Scombridae</taxon>
        <taxon>Scomber</taxon>
    </lineage>
</organism>
<dbReference type="InterPro" id="IPR001881">
    <property type="entry name" value="EGF-like_Ca-bd_dom"/>
</dbReference>
<name>A0AAV1P9M1_SCOSC</name>
<keyword evidence="16" id="KW-1185">Reference proteome</keyword>
<evidence type="ECO:0000259" key="14">
    <source>
        <dbReference type="PROSITE" id="PS50041"/>
    </source>
</evidence>
<dbReference type="InterPro" id="IPR016187">
    <property type="entry name" value="CTDL_fold"/>
</dbReference>
<dbReference type="Proteomes" id="UP001314229">
    <property type="component" value="Unassembled WGS sequence"/>
</dbReference>
<feature type="domain" description="C-type lectin" evidence="14">
    <location>
        <begin position="35"/>
        <end position="154"/>
    </location>
</feature>
<dbReference type="SMART" id="SM00034">
    <property type="entry name" value="CLECT"/>
    <property type="match status" value="1"/>
</dbReference>
<feature type="signal peptide" evidence="13">
    <location>
        <begin position="1"/>
        <end position="25"/>
    </location>
</feature>
<keyword evidence="5 13" id="KW-0732">Signal</keyword>
<evidence type="ECO:0000313" key="16">
    <source>
        <dbReference type="Proteomes" id="UP001314229"/>
    </source>
</evidence>
<comment type="subcellular location">
    <subcellularLocation>
        <location evidence="1">Membrane</location>
        <topology evidence="1">Single-pass type I membrane protein</topology>
    </subcellularLocation>
</comment>
<dbReference type="GO" id="GO:0016020">
    <property type="term" value="C:membrane"/>
    <property type="evidence" value="ECO:0007669"/>
    <property type="project" value="UniProtKB-SubCell"/>
</dbReference>
<keyword evidence="7 12" id="KW-1133">Transmembrane helix</keyword>
<dbReference type="Gene3D" id="3.10.100.10">
    <property type="entry name" value="Mannose-Binding Protein A, subunit A"/>
    <property type="match status" value="1"/>
</dbReference>
<dbReference type="Pfam" id="PF09064">
    <property type="entry name" value="EGF_Tme5"/>
    <property type="match status" value="1"/>
</dbReference>
<dbReference type="InterPro" id="IPR016186">
    <property type="entry name" value="C-type_lectin-like/link_sf"/>
</dbReference>
<feature type="transmembrane region" description="Helical" evidence="12">
    <location>
        <begin position="322"/>
        <end position="343"/>
    </location>
</feature>
<dbReference type="GO" id="GO:0004888">
    <property type="term" value="F:transmembrane signaling receptor activity"/>
    <property type="evidence" value="ECO:0007669"/>
    <property type="project" value="InterPro"/>
</dbReference>
<dbReference type="PROSITE" id="PS50041">
    <property type="entry name" value="C_TYPE_LECTIN_2"/>
    <property type="match status" value="1"/>
</dbReference>
<evidence type="ECO:0000256" key="3">
    <source>
        <dbReference type="ARBA" id="ARBA00022553"/>
    </source>
</evidence>
<evidence type="ECO:0000256" key="8">
    <source>
        <dbReference type="ARBA" id="ARBA00023136"/>
    </source>
</evidence>
<evidence type="ECO:0000256" key="13">
    <source>
        <dbReference type="SAM" id="SignalP"/>
    </source>
</evidence>
<dbReference type="SUPFAM" id="SSF56436">
    <property type="entry name" value="C-type lectin-like"/>
    <property type="match status" value="1"/>
</dbReference>
<dbReference type="Gene3D" id="2.10.25.10">
    <property type="entry name" value="Laminin"/>
    <property type="match status" value="2"/>
</dbReference>
<keyword evidence="4 12" id="KW-0812">Transmembrane</keyword>
<evidence type="ECO:0000256" key="5">
    <source>
        <dbReference type="ARBA" id="ARBA00022729"/>
    </source>
</evidence>
<comment type="subunit">
    <text evidence="11">Interacts with ITGAL, ITGAM and ITGB2. Interacts with thrombin/F2; this interaction switches the specificity of thrombin from a procoagulant to an anticoagulant and antifibrinolytic protease. Interacts with ANGP1 and ANGP2; these interactions significantly inhibit the generation of activated PC and TAFIa/CPB2 by the thrombin/thrombomodulin complex. Interacts with PF4; this interaction enhances generation of activated protein C. Interacts with HMGB1; this interaction inhibits HMGB1 inflammatory activity.</text>
</comment>
<evidence type="ECO:0000256" key="11">
    <source>
        <dbReference type="ARBA" id="ARBA00046453"/>
    </source>
</evidence>
<sequence>MKVMSLTILMSVFFLFSIKVGICMKQTGTCRPICTVSDCITVNQDSVDFKTAEKTCRDRNGELMTFQSEEDESILDFLGQELNGNFWIGLRLPDTACSNLSALLRGYEWTSVGMDRNFIPSFNAWKDNVTVCSPHCVSLSNDQKWTERLCSEKMDGFLCKTNPKDACQAQFFKSSKGCGSVPCEHDCTDVSGGYICSCYKGYIPDSRDPSHCKMHCGREKCPTICDRYGVCNCPDGFIMNERFCEDIDECSMQQCEQHCKNYFGGYLCSCKEGQILKDQVKCRRAEGGERFDVNTTIVTSLVKPAAKNNSPQGSSASASSFIWLWIFISVAVVVLICAVRYYVVKRQKRREQSSNPPTAAPVKNTDC</sequence>
<evidence type="ECO:0000256" key="9">
    <source>
        <dbReference type="ARBA" id="ARBA00023157"/>
    </source>
</evidence>
<dbReference type="Pfam" id="PF00059">
    <property type="entry name" value="Lectin_C"/>
    <property type="match status" value="1"/>
</dbReference>
<keyword evidence="9" id="KW-1015">Disulfide bond</keyword>
<gene>
    <name evidence="15" type="ORF">FSCOSCO3_A016424</name>
</gene>
<dbReference type="AlphaFoldDB" id="A0AAV1P9M1"/>
<accession>A0AAV1P9M1</accession>
<proteinExistence type="predicted"/>
<dbReference type="InterPro" id="IPR051505">
    <property type="entry name" value="C-type_lectin_domain"/>
</dbReference>
<evidence type="ECO:0000256" key="4">
    <source>
        <dbReference type="ARBA" id="ARBA00022692"/>
    </source>
</evidence>
<dbReference type="SMART" id="SM00179">
    <property type="entry name" value="EGF_CA"/>
    <property type="match status" value="2"/>
</dbReference>
<dbReference type="GO" id="GO:0030246">
    <property type="term" value="F:carbohydrate binding"/>
    <property type="evidence" value="ECO:0007669"/>
    <property type="project" value="UniProtKB-KW"/>
</dbReference>
<protein>
    <recommendedName>
        <fullName evidence="2">Thrombomodulin</fullName>
    </recommendedName>
</protein>
<evidence type="ECO:0000256" key="10">
    <source>
        <dbReference type="ARBA" id="ARBA00045242"/>
    </source>
</evidence>
<dbReference type="PROSITE" id="PS01187">
    <property type="entry name" value="EGF_CA"/>
    <property type="match status" value="1"/>
</dbReference>
<dbReference type="GO" id="GO:0005509">
    <property type="term" value="F:calcium ion binding"/>
    <property type="evidence" value="ECO:0007669"/>
    <property type="project" value="InterPro"/>
</dbReference>
<feature type="chain" id="PRO_5043651330" description="Thrombomodulin" evidence="13">
    <location>
        <begin position="26"/>
        <end position="367"/>
    </location>
</feature>
<keyword evidence="8 12" id="KW-0472">Membrane</keyword>
<keyword evidence="6" id="KW-0430">Lectin</keyword>
<reference evidence="15 16" key="1">
    <citation type="submission" date="2024-01" db="EMBL/GenBank/DDBJ databases">
        <authorList>
            <person name="Alioto T."/>
            <person name="Alioto T."/>
            <person name="Gomez Garrido J."/>
        </authorList>
    </citation>
    <scope>NUCLEOTIDE SEQUENCE [LARGE SCALE GENOMIC DNA]</scope>
</reference>
<evidence type="ECO:0000313" key="15">
    <source>
        <dbReference type="EMBL" id="CAK6968090.1"/>
    </source>
</evidence>